<evidence type="ECO:0000313" key="2">
    <source>
        <dbReference type="Proteomes" id="UP000782843"/>
    </source>
</evidence>
<evidence type="ECO:0000313" key="1">
    <source>
        <dbReference type="EMBL" id="MCA9382427.1"/>
    </source>
</evidence>
<name>A0A955L3Z4_9BACT</name>
<dbReference type="Proteomes" id="UP000782843">
    <property type="component" value="Unassembled WGS sequence"/>
</dbReference>
<comment type="caution">
    <text evidence="1">The sequence shown here is derived from an EMBL/GenBank/DDBJ whole genome shotgun (WGS) entry which is preliminary data.</text>
</comment>
<organism evidence="1 2">
    <name type="scientific">Candidatus Dojkabacteria bacterium</name>
    <dbReference type="NCBI Taxonomy" id="2099670"/>
    <lineage>
        <taxon>Bacteria</taxon>
        <taxon>Candidatus Dojkabacteria</taxon>
    </lineage>
</organism>
<dbReference type="EMBL" id="JAGQLG010000131">
    <property type="protein sequence ID" value="MCA9382427.1"/>
    <property type="molecule type" value="Genomic_DNA"/>
</dbReference>
<reference evidence="1" key="2">
    <citation type="journal article" date="2021" name="Microbiome">
        <title>Successional dynamics and alternative stable states in a saline activated sludge microbial community over 9 years.</title>
        <authorList>
            <person name="Wang Y."/>
            <person name="Ye J."/>
            <person name="Ju F."/>
            <person name="Liu L."/>
            <person name="Boyd J.A."/>
            <person name="Deng Y."/>
            <person name="Parks D.H."/>
            <person name="Jiang X."/>
            <person name="Yin X."/>
            <person name="Woodcroft B.J."/>
            <person name="Tyson G.W."/>
            <person name="Hugenholtz P."/>
            <person name="Polz M.F."/>
            <person name="Zhang T."/>
        </authorList>
    </citation>
    <scope>NUCLEOTIDE SEQUENCE</scope>
    <source>
        <strain evidence="1">HKST-UBA10</strain>
    </source>
</reference>
<protein>
    <submittedName>
        <fullName evidence="1">Uncharacterized protein</fullName>
    </submittedName>
</protein>
<accession>A0A955L3Z4</accession>
<proteinExistence type="predicted"/>
<dbReference type="SUPFAM" id="SSF56059">
    <property type="entry name" value="Glutathione synthetase ATP-binding domain-like"/>
    <property type="match status" value="1"/>
</dbReference>
<reference evidence="1" key="1">
    <citation type="submission" date="2020-04" db="EMBL/GenBank/DDBJ databases">
        <authorList>
            <person name="Zhang T."/>
        </authorList>
    </citation>
    <scope>NUCLEOTIDE SEQUENCE</scope>
    <source>
        <strain evidence="1">HKST-UBA10</strain>
    </source>
</reference>
<sequence length="254" mass="29138">MNKLKLIQEEINKKINNRPIFYITKDYEKALGLEGLLPYLTMITPHQRFVSKTKLKLQEFEIESQKASTYRILQNSKVEEFIKSKDENALIQVFKINSQIERVSNENNFILLNPKSKLNLLFEQKISQYELLSQAGTNFPTTIITMLKDVNFNELKDNLGSPFVVQFNSSHTGSGTIFIDNEVTLTELQEKFPNRTVRIAKFVEGKTYTLNCVIYNSKTYFGGLSLQLTGLEKFSKNKGATVGNDWGRAKDLSE</sequence>
<dbReference type="AlphaFoldDB" id="A0A955L3Z4"/>
<gene>
    <name evidence="1" type="ORF">KC660_03410</name>
</gene>
<feature type="non-terminal residue" evidence="1">
    <location>
        <position position="254"/>
    </location>
</feature>